<evidence type="ECO:0000313" key="2">
    <source>
        <dbReference type="Proteomes" id="UP000237000"/>
    </source>
</evidence>
<name>A0A2P5C7X9_TREOI</name>
<dbReference type="InParanoid" id="A0A2P5C7X9"/>
<reference evidence="2" key="1">
    <citation type="submission" date="2016-06" db="EMBL/GenBank/DDBJ databases">
        <title>Parallel loss of symbiosis genes in relatives of nitrogen-fixing non-legume Parasponia.</title>
        <authorList>
            <person name="Van Velzen R."/>
            <person name="Holmer R."/>
            <person name="Bu F."/>
            <person name="Rutten L."/>
            <person name="Van Zeijl A."/>
            <person name="Liu W."/>
            <person name="Santuari L."/>
            <person name="Cao Q."/>
            <person name="Sharma T."/>
            <person name="Shen D."/>
            <person name="Roswanjaya Y."/>
            <person name="Wardhani T."/>
            <person name="Kalhor M.S."/>
            <person name="Jansen J."/>
            <person name="Van den Hoogen J."/>
            <person name="Gungor B."/>
            <person name="Hartog M."/>
            <person name="Hontelez J."/>
            <person name="Verver J."/>
            <person name="Yang W.-C."/>
            <person name="Schijlen E."/>
            <person name="Repin R."/>
            <person name="Schilthuizen M."/>
            <person name="Schranz E."/>
            <person name="Heidstra R."/>
            <person name="Miyata K."/>
            <person name="Fedorova E."/>
            <person name="Kohlen W."/>
            <person name="Bisseling T."/>
            <person name="Smit S."/>
            <person name="Geurts R."/>
        </authorList>
    </citation>
    <scope>NUCLEOTIDE SEQUENCE [LARGE SCALE GENOMIC DNA]</scope>
    <source>
        <strain evidence="2">cv. RG33-2</strain>
    </source>
</reference>
<keyword evidence="2" id="KW-1185">Reference proteome</keyword>
<dbReference type="EMBL" id="JXTC01000400">
    <property type="protein sequence ID" value="PON57133.1"/>
    <property type="molecule type" value="Genomic_DNA"/>
</dbReference>
<dbReference type="AlphaFoldDB" id="A0A2P5C7X9"/>
<comment type="caution">
    <text evidence="1">The sequence shown here is derived from an EMBL/GenBank/DDBJ whole genome shotgun (WGS) entry which is preliminary data.</text>
</comment>
<accession>A0A2P5C7X9</accession>
<dbReference type="Proteomes" id="UP000237000">
    <property type="component" value="Unassembled WGS sequence"/>
</dbReference>
<gene>
    <name evidence="1" type="ORF">TorRG33x02_294470</name>
</gene>
<proteinExistence type="predicted"/>
<sequence>MNFANLKRNLEKQRDCHLPQISEEIIQSTKLVYPPECSLPSATGMKDSMVKKVDRQIAIAKADVANSGISTRQEGLTSTLSTNLLVKVKSSLCPRTWPN</sequence>
<protein>
    <submittedName>
        <fullName evidence="1">Uncharacterized protein</fullName>
    </submittedName>
</protein>
<organism evidence="1 2">
    <name type="scientific">Trema orientale</name>
    <name type="common">Charcoal tree</name>
    <name type="synonym">Celtis orientalis</name>
    <dbReference type="NCBI Taxonomy" id="63057"/>
    <lineage>
        <taxon>Eukaryota</taxon>
        <taxon>Viridiplantae</taxon>
        <taxon>Streptophyta</taxon>
        <taxon>Embryophyta</taxon>
        <taxon>Tracheophyta</taxon>
        <taxon>Spermatophyta</taxon>
        <taxon>Magnoliopsida</taxon>
        <taxon>eudicotyledons</taxon>
        <taxon>Gunneridae</taxon>
        <taxon>Pentapetalae</taxon>
        <taxon>rosids</taxon>
        <taxon>fabids</taxon>
        <taxon>Rosales</taxon>
        <taxon>Cannabaceae</taxon>
        <taxon>Trema</taxon>
    </lineage>
</organism>
<evidence type="ECO:0000313" key="1">
    <source>
        <dbReference type="EMBL" id="PON57133.1"/>
    </source>
</evidence>